<organism evidence="2 4">
    <name type="scientific">Paracoccus liaowanqingii</name>
    <dbReference type="NCBI Taxonomy" id="2560053"/>
    <lineage>
        <taxon>Bacteria</taxon>
        <taxon>Pseudomonadati</taxon>
        <taxon>Pseudomonadota</taxon>
        <taxon>Alphaproteobacteria</taxon>
        <taxon>Rhodobacterales</taxon>
        <taxon>Paracoccaceae</taxon>
        <taxon>Paracoccus</taxon>
    </lineage>
</organism>
<reference evidence="2" key="2">
    <citation type="journal article" date="2020" name="Int. J. Syst. Evol. Microbiol.">
        <title>Paracoccus liaowanqingii sp. nov., isolated from Tibetan antelope (Pantholops hodgsonii).</title>
        <authorList>
            <person name="Li J."/>
            <person name="Lu S."/>
            <person name="Jin D."/>
            <person name="Yang J."/>
            <person name="Lai X.H."/>
            <person name="Huang Y."/>
            <person name="Tian Z."/>
            <person name="Dong K."/>
            <person name="Zhang S."/>
            <person name="Lei W."/>
            <person name="Pu J."/>
            <person name="Zhang G."/>
            <person name="Wu X."/>
            <person name="Huang Y."/>
            <person name="Ren Z."/>
            <person name="Wang S."/>
            <person name="Xu J."/>
        </authorList>
    </citation>
    <scope>NUCLEOTIDE SEQUENCE</scope>
    <source>
        <strain evidence="2">2251</strain>
    </source>
</reference>
<evidence type="ECO:0000313" key="3">
    <source>
        <dbReference type="EMBL" id="TGN67847.1"/>
    </source>
</evidence>
<keyword evidence="1" id="KW-0732">Signal</keyword>
<name>A0A4P7HIG0_9RHOB</name>
<accession>A0A4P7HIG0</accession>
<sequence length="78" mass="8761">MFYKVAVLTVALGSLTACTQRYETPPVEVETPDGPVTCQLYAPWLVLWDEPVTYPEAMDKAEAVSVCRQEGMFRKFGE</sequence>
<dbReference type="RefSeq" id="WP_135312159.1">
    <property type="nucleotide sequence ID" value="NZ_CP038439.1"/>
</dbReference>
<keyword evidence="5" id="KW-1185">Reference proteome</keyword>
<accession>A0A4Z1CRR7</accession>
<gene>
    <name evidence="2" type="ORF">E4191_03355</name>
    <name evidence="3" type="ORF">E4L95_03635</name>
</gene>
<dbReference type="KEGG" id="plia:E4191_03355"/>
<dbReference type="Proteomes" id="UP000297972">
    <property type="component" value="Unassembled WGS sequence"/>
</dbReference>
<feature type="chain" id="PRO_5041548935" evidence="1">
    <location>
        <begin position="20"/>
        <end position="78"/>
    </location>
</feature>
<proteinExistence type="predicted"/>
<feature type="signal peptide" evidence="1">
    <location>
        <begin position="1"/>
        <end position="19"/>
    </location>
</feature>
<evidence type="ECO:0000313" key="5">
    <source>
        <dbReference type="Proteomes" id="UP000297972"/>
    </source>
</evidence>
<dbReference type="EMBL" id="SRPG01000020">
    <property type="protein sequence ID" value="TGN67847.1"/>
    <property type="molecule type" value="Genomic_DNA"/>
</dbReference>
<protein>
    <submittedName>
        <fullName evidence="2">YnbE family lipoprotein</fullName>
    </submittedName>
</protein>
<dbReference type="AlphaFoldDB" id="A0A4P7HIG0"/>
<keyword evidence="2" id="KW-0449">Lipoprotein</keyword>
<dbReference type="EMBL" id="CP038439">
    <property type="protein sequence ID" value="QBX33865.1"/>
    <property type="molecule type" value="Genomic_DNA"/>
</dbReference>
<reference evidence="4 5" key="1">
    <citation type="submission" date="2019-03" db="EMBL/GenBank/DDBJ databases">
        <authorList>
            <person name="Li J."/>
        </authorList>
    </citation>
    <scope>NUCLEOTIDE SEQUENCE [LARGE SCALE GENOMIC DNA]</scope>
    <source>
        <strain evidence="4">2251</strain>
        <strain evidence="3 5">3058</strain>
    </source>
</reference>
<evidence type="ECO:0000313" key="2">
    <source>
        <dbReference type="EMBL" id="QBX33865.1"/>
    </source>
</evidence>
<evidence type="ECO:0000256" key="1">
    <source>
        <dbReference type="SAM" id="SignalP"/>
    </source>
</evidence>
<dbReference type="PROSITE" id="PS51257">
    <property type="entry name" value="PROKAR_LIPOPROTEIN"/>
    <property type="match status" value="1"/>
</dbReference>
<dbReference type="Proteomes" id="UP000296374">
    <property type="component" value="Chromosome"/>
</dbReference>
<evidence type="ECO:0000313" key="4">
    <source>
        <dbReference type="Proteomes" id="UP000296374"/>
    </source>
</evidence>
<dbReference type="OrthoDB" id="7777983at2"/>